<name>A0A2A9F0V0_9MICO</name>
<dbReference type="PANTHER" id="PTHR30547:SF0">
    <property type="entry name" value="BLR8175 PROTEIN"/>
    <property type="match status" value="1"/>
</dbReference>
<evidence type="ECO:0000313" key="3">
    <source>
        <dbReference type="EMBL" id="PFG44924.1"/>
    </source>
</evidence>
<reference evidence="3 4" key="1">
    <citation type="submission" date="2017-10" db="EMBL/GenBank/DDBJ databases">
        <title>Sequencing the genomes of 1000 actinobacteria strains.</title>
        <authorList>
            <person name="Klenk H.-P."/>
        </authorList>
    </citation>
    <scope>NUCLEOTIDE SEQUENCE [LARGE SCALE GENOMIC DNA]</scope>
    <source>
        <strain evidence="3 4">DSM 21838</strain>
    </source>
</reference>
<dbReference type="AlphaFoldDB" id="A0A2A9F0V0"/>
<dbReference type="Pfam" id="PF06250">
    <property type="entry name" value="YhcG_C"/>
    <property type="match status" value="1"/>
</dbReference>
<feature type="domain" description="YhcG N-terminal" evidence="2">
    <location>
        <begin position="50"/>
        <end position="185"/>
    </location>
</feature>
<keyword evidence="3" id="KW-0378">Hydrolase</keyword>
<dbReference type="InterPro" id="IPR011856">
    <property type="entry name" value="tRNA_endonuc-like_dom_sf"/>
</dbReference>
<dbReference type="EMBL" id="PDJI01000003">
    <property type="protein sequence ID" value="PFG44924.1"/>
    <property type="molecule type" value="Genomic_DNA"/>
</dbReference>
<sequence length="381" mass="43125">MREISGRVRPFSDALHLFELTVVRAAWHDGRVTGDLVALPDDYPQLLEQLKQTIAESRWRAQRVVNTELVAMYWQIGRSILDQQQAEGWGTRVIDRLSTDLRKAFPQMRGLSRSNLFYMRSFAGTWPEDAIVQQAVGRLPWGHITVLLDKLENQDDRNWYAAAAAEHGWSRNVLLNQIMSRLHTRVGAAPSNFREQLPAADSELAQQLTRDPYVLDFLDLTGPAAEKDLEDALMARLQDFLLELGHGFAFVGRQYRFAVDGDEFYIDLLFFHIPQGRYVVIELKVGRFAPEHAGKLGFYVAWVDENLRDHDRHSPTVGILLCAGRNDNVVRYSLAGSDQPLAVADYTYEALPAAIRAAVPTEAELVAALDEIEAEVERPQD</sequence>
<evidence type="ECO:0000259" key="2">
    <source>
        <dbReference type="Pfam" id="PF17761"/>
    </source>
</evidence>
<protein>
    <submittedName>
        <fullName evidence="3">Putative nuclease of restriction endonuclease-like (RecB) superfamily</fullName>
    </submittedName>
</protein>
<keyword evidence="3" id="KW-0540">Nuclease</keyword>
<dbReference type="InterPro" id="IPR041527">
    <property type="entry name" value="YhcG_N"/>
</dbReference>
<dbReference type="GO" id="GO:0003676">
    <property type="term" value="F:nucleic acid binding"/>
    <property type="evidence" value="ECO:0007669"/>
    <property type="project" value="InterPro"/>
</dbReference>
<organism evidence="3 4">
    <name type="scientific">Georgenia soli</name>
    <dbReference type="NCBI Taxonomy" id="638953"/>
    <lineage>
        <taxon>Bacteria</taxon>
        <taxon>Bacillati</taxon>
        <taxon>Actinomycetota</taxon>
        <taxon>Actinomycetes</taxon>
        <taxon>Micrococcales</taxon>
        <taxon>Bogoriellaceae</taxon>
        <taxon>Georgenia</taxon>
    </lineage>
</organism>
<keyword evidence="3" id="KW-0255">Endonuclease</keyword>
<dbReference type="Gene3D" id="3.40.1350.10">
    <property type="match status" value="1"/>
</dbReference>
<feature type="domain" description="YhcG PDDEXK nuclease" evidence="1">
    <location>
        <begin position="207"/>
        <end position="353"/>
    </location>
</feature>
<proteinExistence type="predicted"/>
<dbReference type="Proteomes" id="UP000222106">
    <property type="component" value="Unassembled WGS sequence"/>
</dbReference>
<comment type="caution">
    <text evidence="3">The sequence shown here is derived from an EMBL/GenBank/DDBJ whole genome shotgun (WGS) entry which is preliminary data.</text>
</comment>
<dbReference type="PANTHER" id="PTHR30547">
    <property type="entry name" value="UNCHARACTERIZED PROTEIN YHCG-RELATED"/>
    <property type="match status" value="1"/>
</dbReference>
<evidence type="ECO:0000259" key="1">
    <source>
        <dbReference type="Pfam" id="PF06250"/>
    </source>
</evidence>
<dbReference type="GO" id="GO:0004519">
    <property type="term" value="F:endonuclease activity"/>
    <property type="evidence" value="ECO:0007669"/>
    <property type="project" value="UniProtKB-KW"/>
</dbReference>
<dbReference type="Pfam" id="PF17761">
    <property type="entry name" value="DUF1016_N"/>
    <property type="match status" value="1"/>
</dbReference>
<dbReference type="InterPro" id="IPR053148">
    <property type="entry name" value="PD-DEXK-like_domain"/>
</dbReference>
<dbReference type="InterPro" id="IPR009362">
    <property type="entry name" value="YhcG_C"/>
</dbReference>
<evidence type="ECO:0000313" key="4">
    <source>
        <dbReference type="Proteomes" id="UP000222106"/>
    </source>
</evidence>
<keyword evidence="4" id="KW-1185">Reference proteome</keyword>
<accession>A0A2A9F0V0</accession>
<gene>
    <name evidence="3" type="ORF">ATJ97_0198</name>
</gene>